<proteinExistence type="predicted"/>
<evidence type="ECO:0000256" key="1">
    <source>
        <dbReference type="SAM" id="Phobius"/>
    </source>
</evidence>
<gene>
    <name evidence="2" type="ORF">CHARACLAT_004893</name>
</gene>
<organism evidence="2 3">
    <name type="scientific">Characodon lateralis</name>
    <dbReference type="NCBI Taxonomy" id="208331"/>
    <lineage>
        <taxon>Eukaryota</taxon>
        <taxon>Metazoa</taxon>
        <taxon>Chordata</taxon>
        <taxon>Craniata</taxon>
        <taxon>Vertebrata</taxon>
        <taxon>Euteleostomi</taxon>
        <taxon>Actinopterygii</taxon>
        <taxon>Neopterygii</taxon>
        <taxon>Teleostei</taxon>
        <taxon>Neoteleostei</taxon>
        <taxon>Acanthomorphata</taxon>
        <taxon>Ovalentaria</taxon>
        <taxon>Atherinomorphae</taxon>
        <taxon>Cyprinodontiformes</taxon>
        <taxon>Goodeidae</taxon>
        <taxon>Characodon</taxon>
    </lineage>
</organism>
<dbReference type="Proteomes" id="UP001352852">
    <property type="component" value="Unassembled WGS sequence"/>
</dbReference>
<evidence type="ECO:0000313" key="2">
    <source>
        <dbReference type="EMBL" id="MED6273288.1"/>
    </source>
</evidence>
<name>A0ABU7DDU0_9TELE</name>
<keyword evidence="1" id="KW-0812">Transmembrane</keyword>
<dbReference type="EMBL" id="JAHUTJ010024825">
    <property type="protein sequence ID" value="MED6273288.1"/>
    <property type="molecule type" value="Genomic_DNA"/>
</dbReference>
<comment type="caution">
    <text evidence="2">The sequence shown here is derived from an EMBL/GenBank/DDBJ whole genome shotgun (WGS) entry which is preliminary data.</text>
</comment>
<sequence length="128" mass="14989">MNRCLYNIKILKRRVKFPTKSQMRVDLTEQDGFCRLFLPQSFQYVVYSVQTTFCSFSTSFPNFVTFKLQRFQRANISDLVLLLSSVFSEFAFLSFCRVLCLHTCCSMHQSDECVFLTLQGLNLFALML</sequence>
<protein>
    <submittedName>
        <fullName evidence="2">Uncharacterized protein</fullName>
    </submittedName>
</protein>
<feature type="transmembrane region" description="Helical" evidence="1">
    <location>
        <begin position="76"/>
        <end position="95"/>
    </location>
</feature>
<accession>A0ABU7DDU0</accession>
<keyword evidence="3" id="KW-1185">Reference proteome</keyword>
<evidence type="ECO:0000313" key="3">
    <source>
        <dbReference type="Proteomes" id="UP001352852"/>
    </source>
</evidence>
<reference evidence="2 3" key="1">
    <citation type="submission" date="2021-06" db="EMBL/GenBank/DDBJ databases">
        <authorList>
            <person name="Palmer J.M."/>
        </authorList>
    </citation>
    <scope>NUCLEOTIDE SEQUENCE [LARGE SCALE GENOMIC DNA]</scope>
    <source>
        <strain evidence="2 3">CL_MEX2019</strain>
        <tissue evidence="2">Muscle</tissue>
    </source>
</reference>
<keyword evidence="1" id="KW-1133">Transmembrane helix</keyword>
<keyword evidence="1" id="KW-0472">Membrane</keyword>